<sequence>MSSNPSSFLDSTSNSPATRRRRAQIACKNCRKRKIKCVTNEEPPHNPCERCRRKGLTCEYVAVGEPSPPSTPASEHPSNIITHDNPAYPYGAGGSTFSPYGGAYANSSQLPTGYPGYSSVGQSSTPHQHSRFPSESQSPWNVAGTNSALSDQAVNMSTRSYYPPNMYTPSNPNPLHWPDTHDRIHPRVPNIYDNRLQYYPNMPASNVQQNISYGSQSYEPANS</sequence>
<dbReference type="OrthoDB" id="2260578at2759"/>
<dbReference type="SMART" id="SM00066">
    <property type="entry name" value="GAL4"/>
    <property type="match status" value="1"/>
</dbReference>
<dbReference type="Proteomes" id="UP000518752">
    <property type="component" value="Unassembled WGS sequence"/>
</dbReference>
<dbReference type="Gene3D" id="4.10.240.10">
    <property type="entry name" value="Zn(2)-C6 fungal-type DNA-binding domain"/>
    <property type="match status" value="1"/>
</dbReference>
<dbReference type="AlphaFoldDB" id="A0A8H5I1Y3"/>
<feature type="region of interest" description="Disordered" evidence="2">
    <location>
        <begin position="115"/>
        <end position="151"/>
    </location>
</feature>
<dbReference type="InterPro" id="IPR036864">
    <property type="entry name" value="Zn2-C6_fun-type_DNA-bd_sf"/>
</dbReference>
<evidence type="ECO:0000259" key="3">
    <source>
        <dbReference type="PROSITE" id="PS50048"/>
    </source>
</evidence>
<dbReference type="Pfam" id="PF00172">
    <property type="entry name" value="Zn_clus"/>
    <property type="match status" value="1"/>
</dbReference>
<protein>
    <recommendedName>
        <fullName evidence="3">Zn(2)-C6 fungal-type domain-containing protein</fullName>
    </recommendedName>
</protein>
<gene>
    <name evidence="4" type="ORF">D9757_000110</name>
</gene>
<dbReference type="InterPro" id="IPR050797">
    <property type="entry name" value="Carb_Metab_Trans_Reg"/>
</dbReference>
<dbReference type="PROSITE" id="PS00463">
    <property type="entry name" value="ZN2_CY6_FUNGAL_1"/>
    <property type="match status" value="1"/>
</dbReference>
<name>A0A8H5I1Y3_9AGAR</name>
<feature type="domain" description="Zn(2)-C6 fungal-type" evidence="3">
    <location>
        <begin position="26"/>
        <end position="60"/>
    </location>
</feature>
<feature type="compositionally biased region" description="Polar residues" evidence="2">
    <location>
        <begin position="119"/>
        <end position="151"/>
    </location>
</feature>
<feature type="compositionally biased region" description="Polar residues" evidence="2">
    <location>
        <begin position="1"/>
        <end position="17"/>
    </location>
</feature>
<dbReference type="PANTHER" id="PTHR31668">
    <property type="entry name" value="GLUCOSE TRANSPORT TRANSCRIPTION REGULATOR RGT1-RELATED-RELATED"/>
    <property type="match status" value="1"/>
</dbReference>
<dbReference type="GO" id="GO:0008270">
    <property type="term" value="F:zinc ion binding"/>
    <property type="evidence" value="ECO:0007669"/>
    <property type="project" value="InterPro"/>
</dbReference>
<proteinExistence type="predicted"/>
<evidence type="ECO:0000256" key="1">
    <source>
        <dbReference type="ARBA" id="ARBA00023242"/>
    </source>
</evidence>
<evidence type="ECO:0000313" key="4">
    <source>
        <dbReference type="EMBL" id="KAF5393706.1"/>
    </source>
</evidence>
<keyword evidence="1" id="KW-0539">Nucleus</keyword>
<dbReference type="CDD" id="cd00067">
    <property type="entry name" value="GAL4"/>
    <property type="match status" value="1"/>
</dbReference>
<evidence type="ECO:0000313" key="5">
    <source>
        <dbReference type="Proteomes" id="UP000518752"/>
    </source>
</evidence>
<dbReference type="SUPFAM" id="SSF57701">
    <property type="entry name" value="Zn2/Cys6 DNA-binding domain"/>
    <property type="match status" value="1"/>
</dbReference>
<dbReference type="PROSITE" id="PS50048">
    <property type="entry name" value="ZN2_CY6_FUNGAL_2"/>
    <property type="match status" value="1"/>
</dbReference>
<dbReference type="EMBL" id="JAACJN010000001">
    <property type="protein sequence ID" value="KAF5393706.1"/>
    <property type="molecule type" value="Genomic_DNA"/>
</dbReference>
<feature type="region of interest" description="Disordered" evidence="2">
    <location>
        <begin position="1"/>
        <end position="22"/>
    </location>
</feature>
<organism evidence="4 5">
    <name type="scientific">Collybiopsis confluens</name>
    <dbReference type="NCBI Taxonomy" id="2823264"/>
    <lineage>
        <taxon>Eukaryota</taxon>
        <taxon>Fungi</taxon>
        <taxon>Dikarya</taxon>
        <taxon>Basidiomycota</taxon>
        <taxon>Agaricomycotina</taxon>
        <taxon>Agaricomycetes</taxon>
        <taxon>Agaricomycetidae</taxon>
        <taxon>Agaricales</taxon>
        <taxon>Marasmiineae</taxon>
        <taxon>Omphalotaceae</taxon>
        <taxon>Collybiopsis</taxon>
    </lineage>
</organism>
<comment type="caution">
    <text evidence="4">The sequence shown here is derived from an EMBL/GenBank/DDBJ whole genome shotgun (WGS) entry which is preliminary data.</text>
</comment>
<reference evidence="4 5" key="1">
    <citation type="journal article" date="2020" name="ISME J.">
        <title>Uncovering the hidden diversity of litter-decomposition mechanisms in mushroom-forming fungi.</title>
        <authorList>
            <person name="Floudas D."/>
            <person name="Bentzer J."/>
            <person name="Ahren D."/>
            <person name="Johansson T."/>
            <person name="Persson P."/>
            <person name="Tunlid A."/>
        </authorList>
    </citation>
    <scope>NUCLEOTIDE SEQUENCE [LARGE SCALE GENOMIC DNA]</scope>
    <source>
        <strain evidence="4 5">CBS 406.79</strain>
    </source>
</reference>
<accession>A0A8H5I1Y3</accession>
<dbReference type="InterPro" id="IPR001138">
    <property type="entry name" value="Zn2Cys6_DnaBD"/>
</dbReference>
<keyword evidence="5" id="KW-1185">Reference proteome</keyword>
<evidence type="ECO:0000256" key="2">
    <source>
        <dbReference type="SAM" id="MobiDB-lite"/>
    </source>
</evidence>
<dbReference type="GO" id="GO:0000981">
    <property type="term" value="F:DNA-binding transcription factor activity, RNA polymerase II-specific"/>
    <property type="evidence" value="ECO:0007669"/>
    <property type="project" value="InterPro"/>
</dbReference>